<sequence>MTAPLSPSNRSAPASSTVSGRRLAAHTPILHNAPVSTPLPQELLCAWVPGTTNIVRLRISAERTIEVTSASLSRIFGKEAVHELYLKGRARVSASPQQIALLT</sequence>
<reference evidence="2 3" key="1">
    <citation type="submission" date="2022-11" db="EMBL/GenBank/DDBJ databases">
        <title>Deinococcus ZS9-10, Low Temperature and Draught-tolerating, UV-resistant Bacteria from Continental Antarctica.</title>
        <authorList>
            <person name="Cheng L."/>
        </authorList>
    </citation>
    <scope>NUCLEOTIDE SEQUENCE [LARGE SCALE GENOMIC DNA]</scope>
    <source>
        <strain evidence="2 3">ZS9-10</strain>
    </source>
</reference>
<accession>A0ABU4DLI0</accession>
<gene>
    <name evidence="2" type="ORF">ORD21_01505</name>
</gene>
<evidence type="ECO:0000313" key="3">
    <source>
        <dbReference type="Proteomes" id="UP001276150"/>
    </source>
</evidence>
<protein>
    <submittedName>
        <fullName evidence="2">Uncharacterized protein</fullName>
    </submittedName>
</protein>
<dbReference type="EMBL" id="JAPMIV010000001">
    <property type="protein sequence ID" value="MDV6373272.1"/>
    <property type="molecule type" value="Genomic_DNA"/>
</dbReference>
<name>A0ABU4DLI0_9DEIO</name>
<dbReference type="Proteomes" id="UP001276150">
    <property type="component" value="Unassembled WGS sequence"/>
</dbReference>
<feature type="region of interest" description="Disordered" evidence="1">
    <location>
        <begin position="1"/>
        <end position="23"/>
    </location>
</feature>
<organism evidence="2 3">
    <name type="scientific">Deinococcus arenicola</name>
    <dbReference type="NCBI Taxonomy" id="2994950"/>
    <lineage>
        <taxon>Bacteria</taxon>
        <taxon>Thermotogati</taxon>
        <taxon>Deinococcota</taxon>
        <taxon>Deinococci</taxon>
        <taxon>Deinococcales</taxon>
        <taxon>Deinococcaceae</taxon>
        <taxon>Deinococcus</taxon>
    </lineage>
</organism>
<keyword evidence="3" id="KW-1185">Reference proteome</keyword>
<proteinExistence type="predicted"/>
<evidence type="ECO:0000313" key="2">
    <source>
        <dbReference type="EMBL" id="MDV6373272.1"/>
    </source>
</evidence>
<dbReference type="RefSeq" id="WP_317638561.1">
    <property type="nucleotide sequence ID" value="NZ_JAPMIV010000001.1"/>
</dbReference>
<comment type="caution">
    <text evidence="2">The sequence shown here is derived from an EMBL/GenBank/DDBJ whole genome shotgun (WGS) entry which is preliminary data.</text>
</comment>
<evidence type="ECO:0000256" key="1">
    <source>
        <dbReference type="SAM" id="MobiDB-lite"/>
    </source>
</evidence>
<feature type="compositionally biased region" description="Polar residues" evidence="1">
    <location>
        <begin position="1"/>
        <end position="19"/>
    </location>
</feature>